<dbReference type="Gramene" id="TraesLAC4B03G02208610.1">
    <property type="protein sequence ID" value="TraesLAC4B03G02208610.1"/>
    <property type="gene ID" value="TraesLAC4B03G02208610"/>
</dbReference>
<evidence type="ECO:0000313" key="4">
    <source>
        <dbReference type="Proteomes" id="UP000019116"/>
    </source>
</evidence>
<dbReference type="SMR" id="A0A3B6IP50"/>
<evidence type="ECO:0000259" key="2">
    <source>
        <dbReference type="Pfam" id="PF25794"/>
    </source>
</evidence>
<dbReference type="PANTHER" id="PTHR15600">
    <property type="entry name" value="SACSIN"/>
    <property type="match status" value="1"/>
</dbReference>
<dbReference type="Proteomes" id="UP000019116">
    <property type="component" value="Chromosome 4B"/>
</dbReference>
<dbReference type="Gramene" id="TraesMAC4B03G02254430.1">
    <property type="protein sequence ID" value="TraesMAC4B03G02254430.1"/>
    <property type="gene ID" value="TraesMAC4B03G02254430"/>
</dbReference>
<dbReference type="PROSITE" id="PS51257">
    <property type="entry name" value="PROKAR_LIPOPROTEIN"/>
    <property type="match status" value="1"/>
</dbReference>
<dbReference type="Gramene" id="TraesSYM4B03G02281660.1">
    <property type="protein sequence ID" value="TraesSYM4B03G02281660.1"/>
    <property type="gene ID" value="TraesSYM4B03G02281660"/>
</dbReference>
<evidence type="ECO:0000313" key="3">
    <source>
        <dbReference type="EnsemblPlants" id="TraesCS4B02G082400.2"/>
    </source>
</evidence>
<dbReference type="SUPFAM" id="SSF55874">
    <property type="entry name" value="ATPase domain of HSP90 chaperone/DNA topoisomerase II/histidine kinase"/>
    <property type="match status" value="1"/>
</dbReference>
<dbReference type="InterPro" id="IPR058210">
    <property type="entry name" value="SACS/Nov_dom"/>
</dbReference>
<keyword evidence="4" id="KW-1185">Reference proteome</keyword>
<feature type="region of interest" description="Disordered" evidence="1">
    <location>
        <begin position="188"/>
        <end position="207"/>
    </location>
</feature>
<feature type="domain" description="Sacsin/Nov" evidence="2">
    <location>
        <begin position="59"/>
        <end position="144"/>
    </location>
</feature>
<dbReference type="PANTHER" id="PTHR15600:SF42">
    <property type="entry name" value="SACSIN"/>
    <property type="match status" value="1"/>
</dbReference>
<organism evidence="3">
    <name type="scientific">Triticum aestivum</name>
    <name type="common">Wheat</name>
    <dbReference type="NCBI Taxonomy" id="4565"/>
    <lineage>
        <taxon>Eukaryota</taxon>
        <taxon>Viridiplantae</taxon>
        <taxon>Streptophyta</taxon>
        <taxon>Embryophyta</taxon>
        <taxon>Tracheophyta</taxon>
        <taxon>Spermatophyta</taxon>
        <taxon>Magnoliopsida</taxon>
        <taxon>Liliopsida</taxon>
        <taxon>Poales</taxon>
        <taxon>Poaceae</taxon>
        <taxon>BOP clade</taxon>
        <taxon>Pooideae</taxon>
        <taxon>Triticodae</taxon>
        <taxon>Triticeae</taxon>
        <taxon>Triticinae</taxon>
        <taxon>Triticum</taxon>
    </lineage>
</organism>
<dbReference type="STRING" id="4565.A0A3B6IP50"/>
<evidence type="ECO:0000256" key="1">
    <source>
        <dbReference type="SAM" id="MobiDB-lite"/>
    </source>
</evidence>
<dbReference type="Gramene" id="TraesRN4B0100196000.2">
    <property type="protein sequence ID" value="TraesRN4B0100196000.2"/>
    <property type="gene ID" value="TraesRN4B0100196000"/>
</dbReference>
<dbReference type="Gramene" id="TraesCS4B02G082400.2">
    <property type="protein sequence ID" value="TraesCS4B02G082400.2"/>
    <property type="gene ID" value="TraesCS4B02G082400"/>
</dbReference>
<dbReference type="PaxDb" id="4565-Traes_4BS_30F2237B7.2"/>
<name>A0A3B6IP50_WHEAT</name>
<reference evidence="3" key="1">
    <citation type="submission" date="2018-08" db="EMBL/GenBank/DDBJ databases">
        <authorList>
            <person name="Rossello M."/>
        </authorList>
    </citation>
    <scope>NUCLEOTIDE SEQUENCE [LARGE SCALE GENOMIC DNA]</scope>
    <source>
        <strain evidence="3">cv. Chinese Spring</strain>
    </source>
</reference>
<dbReference type="Gramene" id="TraesJUL4B03G02276030.2">
    <property type="protein sequence ID" value="TraesJUL4B03G02276030.2"/>
    <property type="gene ID" value="TraesJUL4B03G02276030"/>
</dbReference>
<gene>
    <name evidence="3" type="primary">LOC123091156</name>
</gene>
<dbReference type="Gramene" id="TraesNOR4B03G02272210.1">
    <property type="protein sequence ID" value="TraesNOR4B03G02272210.1"/>
    <property type="gene ID" value="TraesNOR4B03G02272210"/>
</dbReference>
<proteinExistence type="predicted"/>
<dbReference type="Gramene" id="TraesSTA4B03G02250260.1">
    <property type="protein sequence ID" value="TraesSTA4B03G02250260.1"/>
    <property type="gene ID" value="TraesSTA4B03G02250260"/>
</dbReference>
<dbReference type="InterPro" id="IPR052972">
    <property type="entry name" value="Sacsin_chaperone_reg"/>
</dbReference>
<reference evidence="3" key="2">
    <citation type="submission" date="2018-10" db="UniProtKB">
        <authorList>
            <consortium name="EnsemblPlants"/>
        </authorList>
    </citation>
    <scope>IDENTIFICATION</scope>
</reference>
<dbReference type="InterPro" id="IPR036890">
    <property type="entry name" value="HATPase_C_sf"/>
</dbReference>
<dbReference type="AlphaFoldDB" id="A0A3B6IP50"/>
<dbReference type="Pfam" id="PF25794">
    <property type="entry name" value="SACS"/>
    <property type="match status" value="1"/>
</dbReference>
<dbReference type="Gramene" id="TraesCS4B03G0187100.2">
    <property type="protein sequence ID" value="TraesCS4B03G0187100.2.CDS"/>
    <property type="gene ID" value="TraesCS4B03G0187100"/>
</dbReference>
<dbReference type="Gramene" id="TraesJAG4B03G02254660.1">
    <property type="protein sequence ID" value="TraesJAG4B03G02254660.1"/>
    <property type="gene ID" value="TraesJAG4B03G02254660"/>
</dbReference>
<dbReference type="EnsemblPlants" id="TraesCS4B02G082400.2">
    <property type="protein sequence ID" value="TraesCS4B02G082400.2"/>
    <property type="gene ID" value="TraesCS4B02G082400"/>
</dbReference>
<protein>
    <recommendedName>
        <fullName evidence="2">Sacsin/Nov domain-containing protein</fullName>
    </recommendedName>
</protein>
<accession>A0A3B6IP50</accession>
<dbReference type="Gramene" id="TraesLDM4B03G02255160.1">
    <property type="protein sequence ID" value="TraesLDM4B03G02255160.1"/>
    <property type="gene ID" value="TraesLDM4B03G02255160"/>
</dbReference>
<dbReference type="Gramene" id="TraesARI4B03G02291290.1">
    <property type="protein sequence ID" value="TraesARI4B03G02291290.1"/>
    <property type="gene ID" value="TraesARI4B03G02291290"/>
</dbReference>
<sequence length="259" mass="26730">MACARNLASQGQKIKFLGADEELLGGGGAGSACVDAADEATWIRAGCCWRTSAAGGPDARIREVLANYQEGTTALRELIQNADDAGASRVRVCLDLRAHGAYSLLAPALAQWQGPALLAHNDAAFTDDDFASISRIGGSKKTGRFADSRGVSGEEMNLGRAKLSSAPAPSTPAAVVPEHPARLHLGTGEEELSTSSPPPGRGRGRAQHHLGRKILGEGILDVGEEEILGVGEEEDMLVQGAKVGGGGGGGFKIREQRGA</sequence>